<reference evidence="8" key="1">
    <citation type="journal article" date="2019" name="Int. J. Syst. Evol. Microbiol.">
        <title>The Global Catalogue of Microorganisms (GCM) 10K type strain sequencing project: providing services to taxonomists for standard genome sequencing and annotation.</title>
        <authorList>
            <consortium name="The Broad Institute Genomics Platform"/>
            <consortium name="The Broad Institute Genome Sequencing Center for Infectious Disease"/>
            <person name="Wu L."/>
            <person name="Ma J."/>
        </authorList>
    </citation>
    <scope>NUCLEOTIDE SEQUENCE [LARGE SCALE GENOMIC DNA]</scope>
    <source>
        <strain evidence="8">CCUG 56754</strain>
    </source>
</reference>
<evidence type="ECO:0000256" key="2">
    <source>
        <dbReference type="ARBA" id="ARBA00006962"/>
    </source>
</evidence>
<comment type="subcellular location">
    <subcellularLocation>
        <location evidence="1">Membrane</location>
    </subcellularLocation>
</comment>
<evidence type="ECO:0000313" key="7">
    <source>
        <dbReference type="EMBL" id="MFD1038859.1"/>
    </source>
</evidence>
<accession>A0ABW3LNM5</accession>
<organism evidence="7 8">
    <name type="scientific">Virgibacillus byunsanensis</name>
    <dbReference type="NCBI Taxonomy" id="570945"/>
    <lineage>
        <taxon>Bacteria</taxon>
        <taxon>Bacillati</taxon>
        <taxon>Bacillota</taxon>
        <taxon>Bacilli</taxon>
        <taxon>Bacillales</taxon>
        <taxon>Bacillaceae</taxon>
        <taxon>Virgibacillus</taxon>
    </lineage>
</organism>
<dbReference type="PANTHER" id="PTHR43025">
    <property type="entry name" value="MONOGALACTOSYLDIACYLGLYCEROL SYNTHASE"/>
    <property type="match status" value="1"/>
</dbReference>
<feature type="domain" description="Glycosyl transferase family 28 C-terminal" evidence="5">
    <location>
        <begin position="211"/>
        <end position="346"/>
    </location>
</feature>
<proteinExistence type="inferred from homology"/>
<keyword evidence="4" id="KW-0808">Transferase</keyword>
<dbReference type="Gene3D" id="3.40.50.2000">
    <property type="entry name" value="Glycogen Phosphorylase B"/>
    <property type="match status" value="1"/>
</dbReference>
<dbReference type="Proteomes" id="UP001597040">
    <property type="component" value="Unassembled WGS sequence"/>
</dbReference>
<evidence type="ECO:0000259" key="6">
    <source>
        <dbReference type="Pfam" id="PF06925"/>
    </source>
</evidence>
<evidence type="ECO:0000256" key="1">
    <source>
        <dbReference type="ARBA" id="ARBA00004370"/>
    </source>
</evidence>
<dbReference type="Pfam" id="PF04101">
    <property type="entry name" value="Glyco_tran_28_C"/>
    <property type="match status" value="1"/>
</dbReference>
<keyword evidence="8" id="KW-1185">Reference proteome</keyword>
<sequence>MKEIQVKEEALFLPFMQIPSGHHHVADALMYELQNCKDELYCDKVDILSYSYGRIEKLVSSTYLTWIKLLPDVYNWLYYQSAYKKVSRRNRNHLYETLFMYFFKRLMNEKNPTILFCTHCLPSNIAGVLKQQGKLNNIVVNVYTDFFVNRVWGLEGIDYHFAPSLHVKDHLLEQGVLENRIYVTGIPVHPAFNGNEISNKSYSTKEQPISVLVTGGNLGVGTLEKLVTNTDGQVHYYVLCGTNEALYHRLCNEENSLVTPLPYITSRMKMNRLYDKVDAVITKPGGVTISECLKKGKPTFVYNPLPGQERINVEQLEQLGVIMPLDKDSDVEQQVLRYFQDSAKQNYLNQKIQVYNQSLESKSITTILEEIINKKIKH</sequence>
<dbReference type="InterPro" id="IPR050519">
    <property type="entry name" value="Glycosyltransf_28_UgtP"/>
</dbReference>
<name>A0ABW3LNM5_9BACI</name>
<keyword evidence="3" id="KW-0328">Glycosyltransferase</keyword>
<dbReference type="EMBL" id="JBHTKJ010000026">
    <property type="protein sequence ID" value="MFD1038859.1"/>
    <property type="molecule type" value="Genomic_DNA"/>
</dbReference>
<dbReference type="RefSeq" id="WP_390362228.1">
    <property type="nucleotide sequence ID" value="NZ_JBHTKJ010000026.1"/>
</dbReference>
<dbReference type="SUPFAM" id="SSF53756">
    <property type="entry name" value="UDP-Glycosyltransferase/glycogen phosphorylase"/>
    <property type="match status" value="1"/>
</dbReference>
<evidence type="ECO:0000256" key="4">
    <source>
        <dbReference type="ARBA" id="ARBA00022679"/>
    </source>
</evidence>
<dbReference type="InterPro" id="IPR007235">
    <property type="entry name" value="Glyco_trans_28_C"/>
</dbReference>
<feature type="domain" description="Diacylglycerol glucosyltransferase N-terminal" evidence="6">
    <location>
        <begin position="22"/>
        <end position="188"/>
    </location>
</feature>
<dbReference type="PANTHER" id="PTHR43025:SF3">
    <property type="entry name" value="MONOGALACTOSYLDIACYLGLYCEROL SYNTHASE 1, CHLOROPLASTIC"/>
    <property type="match status" value="1"/>
</dbReference>
<dbReference type="Pfam" id="PF06925">
    <property type="entry name" value="MGDG_synth"/>
    <property type="match status" value="1"/>
</dbReference>
<evidence type="ECO:0000313" key="8">
    <source>
        <dbReference type="Proteomes" id="UP001597040"/>
    </source>
</evidence>
<evidence type="ECO:0000259" key="5">
    <source>
        <dbReference type="Pfam" id="PF04101"/>
    </source>
</evidence>
<evidence type="ECO:0000256" key="3">
    <source>
        <dbReference type="ARBA" id="ARBA00022676"/>
    </source>
</evidence>
<protein>
    <submittedName>
        <fullName evidence="7">Glycosyltransferase</fullName>
    </submittedName>
</protein>
<comment type="similarity">
    <text evidence="2">Belongs to the glycosyltransferase 28 family.</text>
</comment>
<comment type="caution">
    <text evidence="7">The sequence shown here is derived from an EMBL/GenBank/DDBJ whole genome shotgun (WGS) entry which is preliminary data.</text>
</comment>
<dbReference type="InterPro" id="IPR009695">
    <property type="entry name" value="Diacylglyc_glucosyltr_N"/>
</dbReference>
<gene>
    <name evidence="7" type="ORF">ACFQ3N_10730</name>
</gene>